<evidence type="ECO:0000313" key="2">
    <source>
        <dbReference type="Proteomes" id="UP000295210"/>
    </source>
</evidence>
<dbReference type="Proteomes" id="UP000295210">
    <property type="component" value="Unassembled WGS sequence"/>
</dbReference>
<name>A0A4R1L896_9BACT</name>
<dbReference type="OrthoDB" id="5914937at2"/>
<gene>
    <name evidence="1" type="ORF">C7378_1090</name>
</gene>
<dbReference type="RefSeq" id="WP_131993031.1">
    <property type="nucleotide sequence ID" value="NZ_SMGK01000002.1"/>
</dbReference>
<dbReference type="EMBL" id="SMGK01000002">
    <property type="protein sequence ID" value="TCK73477.1"/>
    <property type="molecule type" value="Genomic_DNA"/>
</dbReference>
<keyword evidence="2" id="KW-1185">Reference proteome</keyword>
<comment type="caution">
    <text evidence="1">The sequence shown here is derived from an EMBL/GenBank/DDBJ whole genome shotgun (WGS) entry which is preliminary data.</text>
</comment>
<sequence length="305" mass="33927">MSIETIEYMGLPGCIRISNGSVDVIATTAVGPRILYYGPTGGKNLLAHFPASSVETALGTWKPYGGHRLWVWPELFPATYAPDNEAIDHVVESELSVTLRQPTDSAAMEKEIRITLEASGSKVKLDQKVTSHALWPVDIAAWAITVVECGTAIVPRVPFRSHDEYVTVTQPLAMCAFTDLQDPRFTLGLRYVMLRADPTRANSQKFGLRNKQEWCAHLVDDSLFVKRFAHEERAAYPDYGVNNEVYVEGSYMEVELLGPHRVVDPGDSLTLTEEWHLFEGVGAQDALQDEERLHAAIAPKIQSLF</sequence>
<protein>
    <submittedName>
        <fullName evidence="1">Uncharacterized protein</fullName>
    </submittedName>
</protein>
<dbReference type="AlphaFoldDB" id="A0A4R1L896"/>
<reference evidence="1 2" key="1">
    <citation type="submission" date="2019-03" db="EMBL/GenBank/DDBJ databases">
        <title>Genomic Encyclopedia of Type Strains, Phase IV (KMG-IV): sequencing the most valuable type-strain genomes for metagenomic binning, comparative biology and taxonomic classification.</title>
        <authorList>
            <person name="Goeker M."/>
        </authorList>
    </citation>
    <scope>NUCLEOTIDE SEQUENCE [LARGE SCALE GENOMIC DNA]</scope>
    <source>
        <strain evidence="1 2">DSM 103428</strain>
    </source>
</reference>
<organism evidence="1 2">
    <name type="scientific">Acidipila rosea</name>
    <dbReference type="NCBI Taxonomy" id="768535"/>
    <lineage>
        <taxon>Bacteria</taxon>
        <taxon>Pseudomonadati</taxon>
        <taxon>Acidobacteriota</taxon>
        <taxon>Terriglobia</taxon>
        <taxon>Terriglobales</taxon>
        <taxon>Acidobacteriaceae</taxon>
        <taxon>Acidipila</taxon>
    </lineage>
</organism>
<evidence type="ECO:0000313" key="1">
    <source>
        <dbReference type="EMBL" id="TCK73477.1"/>
    </source>
</evidence>
<accession>A0A4R1L896</accession>
<proteinExistence type="predicted"/>